<dbReference type="InterPro" id="IPR004412">
    <property type="entry name" value="GatA"/>
</dbReference>
<dbReference type="HAMAP" id="MF_00120">
    <property type="entry name" value="GatA"/>
    <property type="match status" value="1"/>
</dbReference>
<feature type="active site" description="Acyl-ester intermediate" evidence="8">
    <location>
        <position position="179"/>
    </location>
</feature>
<dbReference type="Pfam" id="PF01425">
    <property type="entry name" value="Amidase"/>
    <property type="match status" value="1"/>
</dbReference>
<evidence type="ECO:0000256" key="7">
    <source>
        <dbReference type="ARBA" id="ARBA00047407"/>
    </source>
</evidence>
<comment type="similarity">
    <text evidence="1 8">Belongs to the amidase family. GatA subfamily.</text>
</comment>
<evidence type="ECO:0000313" key="11">
    <source>
        <dbReference type="Proteomes" id="UP001596310"/>
    </source>
</evidence>
<keyword evidence="3 8" id="KW-0547">Nucleotide-binding</keyword>
<evidence type="ECO:0000256" key="1">
    <source>
        <dbReference type="ARBA" id="ARBA00008069"/>
    </source>
</evidence>
<organism evidence="10 11">
    <name type="scientific">Lapidilactobacillus achengensis</name>
    <dbReference type="NCBI Taxonomy" id="2486000"/>
    <lineage>
        <taxon>Bacteria</taxon>
        <taxon>Bacillati</taxon>
        <taxon>Bacillota</taxon>
        <taxon>Bacilli</taxon>
        <taxon>Lactobacillales</taxon>
        <taxon>Lactobacillaceae</taxon>
        <taxon>Lapidilactobacillus</taxon>
    </lineage>
</organism>
<evidence type="ECO:0000256" key="4">
    <source>
        <dbReference type="ARBA" id="ARBA00022840"/>
    </source>
</evidence>
<keyword evidence="2 8" id="KW-0436">Ligase</keyword>
<feature type="active site" description="Charge relay system" evidence="8">
    <location>
        <position position="155"/>
    </location>
</feature>
<accession>A0ABW1UN41</accession>
<evidence type="ECO:0000256" key="6">
    <source>
        <dbReference type="ARBA" id="ARBA00025295"/>
    </source>
</evidence>
<dbReference type="RefSeq" id="WP_125596820.1">
    <property type="nucleotide sequence ID" value="NZ_JBHSSM010000005.1"/>
</dbReference>
<dbReference type="PANTHER" id="PTHR11895:SF151">
    <property type="entry name" value="GLUTAMYL-TRNA(GLN) AMIDOTRANSFERASE SUBUNIT A"/>
    <property type="match status" value="1"/>
</dbReference>
<dbReference type="InterPro" id="IPR000120">
    <property type="entry name" value="Amidase"/>
</dbReference>
<proteinExistence type="inferred from homology"/>
<comment type="function">
    <text evidence="6 8">Allows the formation of correctly charged Gln-tRNA(Gln) through the transamidation of misacylated Glu-tRNA(Gln) in organisms which lack glutaminyl-tRNA synthetase. The reaction takes place in the presence of glutamine and ATP through an activated gamma-phospho-Glu-tRNA(Gln).</text>
</comment>
<feature type="active site" description="Charge relay system" evidence="8">
    <location>
        <position position="80"/>
    </location>
</feature>
<sequence>MSNSDYLNYDLQTLHQLLVDKKVTAVALTEAALAKINAEQPALNAFITINQKKALARAAELDAEGIDPDDLLAGIPIAYKDNIVTNGIRTTAASHILDNFNPVYDATVVEKLDAAGTINLGKTNMDEFAMGSSTETSHFGVTHNPWDLERVPGGSSGGSAAAVAAGEVFAALGSDTGGSIRQPAAYNGIFGIKPTYGRVSRWGLIAFGSSFDQIGVFTRRAQDAAVLLGAISGHDAKDSTSSEQAVPDFTAAIGQGIKGLKIAVPDEFFGEGIAEDVKAQVEKGLQQLADQGAIIDHVQLPHTKYAVPAYYVLASSEASSNLQRFDGIRYGFRAADVKNLDDVYVRSRSEGFGPEVKRRIMLGTFALSSGYYDAYFNKAAAVRTLIKQDFEKILATHDLIIGPTAPDTAFKIGVNDDDPITLYMKDILTISANMAGVPAASVPAGFNAEGLPVGMQMIAKRFDESTIFRAAAAFEELNHYNLETPTFKNGGNA</sequence>
<dbReference type="EC" id="6.3.5.7" evidence="8"/>
<evidence type="ECO:0000256" key="3">
    <source>
        <dbReference type="ARBA" id="ARBA00022741"/>
    </source>
</evidence>
<dbReference type="InterPro" id="IPR020556">
    <property type="entry name" value="Amidase_CS"/>
</dbReference>
<gene>
    <name evidence="8 10" type="primary">gatA</name>
    <name evidence="10" type="ORF">ACFQHW_01785</name>
</gene>
<keyword evidence="11" id="KW-1185">Reference proteome</keyword>
<dbReference type="EMBL" id="JBHSSM010000005">
    <property type="protein sequence ID" value="MFC6314302.1"/>
    <property type="molecule type" value="Genomic_DNA"/>
</dbReference>
<evidence type="ECO:0000256" key="5">
    <source>
        <dbReference type="ARBA" id="ARBA00022917"/>
    </source>
</evidence>
<feature type="domain" description="Amidase" evidence="9">
    <location>
        <begin position="28"/>
        <end position="467"/>
    </location>
</feature>
<dbReference type="InterPro" id="IPR036928">
    <property type="entry name" value="AS_sf"/>
</dbReference>
<name>A0ABW1UN41_9LACO</name>
<evidence type="ECO:0000259" key="9">
    <source>
        <dbReference type="Pfam" id="PF01425"/>
    </source>
</evidence>
<dbReference type="PROSITE" id="PS00571">
    <property type="entry name" value="AMIDASES"/>
    <property type="match status" value="1"/>
</dbReference>
<dbReference type="SUPFAM" id="SSF75304">
    <property type="entry name" value="Amidase signature (AS) enzymes"/>
    <property type="match status" value="1"/>
</dbReference>
<protein>
    <recommendedName>
        <fullName evidence="8">Glutamyl-tRNA(Gln) amidotransferase subunit A</fullName>
        <shortName evidence="8">Glu-ADT subunit A</shortName>
        <ecNumber evidence="8">6.3.5.7</ecNumber>
    </recommendedName>
</protein>
<comment type="caution">
    <text evidence="10">The sequence shown here is derived from an EMBL/GenBank/DDBJ whole genome shotgun (WGS) entry which is preliminary data.</text>
</comment>
<reference evidence="11" key="1">
    <citation type="journal article" date="2019" name="Int. J. Syst. Evol. Microbiol.">
        <title>The Global Catalogue of Microorganisms (GCM) 10K type strain sequencing project: providing services to taxonomists for standard genome sequencing and annotation.</title>
        <authorList>
            <consortium name="The Broad Institute Genomics Platform"/>
            <consortium name="The Broad Institute Genome Sequencing Center for Infectious Disease"/>
            <person name="Wu L."/>
            <person name="Ma J."/>
        </authorList>
    </citation>
    <scope>NUCLEOTIDE SEQUENCE [LARGE SCALE GENOMIC DNA]</scope>
    <source>
        <strain evidence="11">CCM 8897</strain>
    </source>
</reference>
<evidence type="ECO:0000313" key="10">
    <source>
        <dbReference type="EMBL" id="MFC6314302.1"/>
    </source>
</evidence>
<evidence type="ECO:0000256" key="2">
    <source>
        <dbReference type="ARBA" id="ARBA00022598"/>
    </source>
</evidence>
<dbReference type="Proteomes" id="UP001596310">
    <property type="component" value="Unassembled WGS sequence"/>
</dbReference>
<dbReference type="Gene3D" id="3.90.1300.10">
    <property type="entry name" value="Amidase signature (AS) domain"/>
    <property type="match status" value="1"/>
</dbReference>
<comment type="subunit">
    <text evidence="8">Heterotrimer of A, B and C subunits.</text>
</comment>
<keyword evidence="4 8" id="KW-0067">ATP-binding</keyword>
<keyword evidence="5 8" id="KW-0648">Protein biosynthesis</keyword>
<evidence type="ECO:0000256" key="8">
    <source>
        <dbReference type="HAMAP-Rule" id="MF_00120"/>
    </source>
</evidence>
<dbReference type="InterPro" id="IPR023631">
    <property type="entry name" value="Amidase_dom"/>
</dbReference>
<dbReference type="PANTHER" id="PTHR11895">
    <property type="entry name" value="TRANSAMIDASE"/>
    <property type="match status" value="1"/>
</dbReference>
<dbReference type="NCBIfam" id="TIGR00132">
    <property type="entry name" value="gatA"/>
    <property type="match status" value="1"/>
</dbReference>
<comment type="catalytic activity">
    <reaction evidence="7 8">
        <text>L-glutamyl-tRNA(Gln) + L-glutamine + ATP + H2O = L-glutaminyl-tRNA(Gln) + L-glutamate + ADP + phosphate + H(+)</text>
        <dbReference type="Rhea" id="RHEA:17521"/>
        <dbReference type="Rhea" id="RHEA-COMP:9681"/>
        <dbReference type="Rhea" id="RHEA-COMP:9684"/>
        <dbReference type="ChEBI" id="CHEBI:15377"/>
        <dbReference type="ChEBI" id="CHEBI:15378"/>
        <dbReference type="ChEBI" id="CHEBI:29985"/>
        <dbReference type="ChEBI" id="CHEBI:30616"/>
        <dbReference type="ChEBI" id="CHEBI:43474"/>
        <dbReference type="ChEBI" id="CHEBI:58359"/>
        <dbReference type="ChEBI" id="CHEBI:78520"/>
        <dbReference type="ChEBI" id="CHEBI:78521"/>
        <dbReference type="ChEBI" id="CHEBI:456216"/>
        <dbReference type="EC" id="6.3.5.7"/>
    </reaction>
</comment>